<evidence type="ECO:0000313" key="1">
    <source>
        <dbReference type="EMBL" id="PSW11433.1"/>
    </source>
</evidence>
<organism evidence="1 2">
    <name type="scientific">Photobacterium rosenbergii</name>
    <dbReference type="NCBI Taxonomy" id="294936"/>
    <lineage>
        <taxon>Bacteria</taxon>
        <taxon>Pseudomonadati</taxon>
        <taxon>Pseudomonadota</taxon>
        <taxon>Gammaproteobacteria</taxon>
        <taxon>Vibrionales</taxon>
        <taxon>Vibrionaceae</taxon>
        <taxon>Photobacterium</taxon>
    </lineage>
</organism>
<comment type="caution">
    <text evidence="1">The sequence shown here is derived from an EMBL/GenBank/DDBJ whole genome shotgun (WGS) entry which is preliminary data.</text>
</comment>
<proteinExistence type="predicted"/>
<dbReference type="Proteomes" id="UP000241346">
    <property type="component" value="Unassembled WGS sequence"/>
</dbReference>
<sequence>MNTAADTLYRINITLPTGWVRVGSMGKYKFPIEQAKLIASEYEADGYQVHFTPARQKFRYVERS</sequence>
<dbReference type="OrthoDB" id="9908141at2"/>
<reference evidence="1 2" key="1">
    <citation type="submission" date="2018-03" db="EMBL/GenBank/DDBJ databases">
        <title>Whole genome sequencing of Histamine producing bacteria.</title>
        <authorList>
            <person name="Butler K."/>
        </authorList>
    </citation>
    <scope>NUCLEOTIDE SEQUENCE [LARGE SCALE GENOMIC DNA]</scope>
    <source>
        <strain evidence="1 2">DSM 19138</strain>
    </source>
</reference>
<dbReference type="EMBL" id="PYMB01000007">
    <property type="protein sequence ID" value="PSW11433.1"/>
    <property type="molecule type" value="Genomic_DNA"/>
</dbReference>
<dbReference type="AlphaFoldDB" id="A0A2T3NBV9"/>
<gene>
    <name evidence="1" type="ORF">C9J01_15865</name>
</gene>
<accession>A0A2T3NBV9</accession>
<evidence type="ECO:0000313" key="2">
    <source>
        <dbReference type="Proteomes" id="UP000241346"/>
    </source>
</evidence>
<dbReference type="RefSeq" id="WP_107299117.1">
    <property type="nucleotide sequence ID" value="NZ_PYMB01000007.1"/>
</dbReference>
<protein>
    <submittedName>
        <fullName evidence="1">Uncharacterized protein</fullName>
    </submittedName>
</protein>
<name>A0A2T3NBV9_9GAMM</name>